<feature type="domain" description="Trafficking protein particle complex subunit 13 N-terminal" evidence="2">
    <location>
        <begin position="440"/>
        <end position="617"/>
    </location>
</feature>
<evidence type="ECO:0000313" key="5">
    <source>
        <dbReference type="EMBL" id="KAK2070844.1"/>
    </source>
</evidence>
<dbReference type="Pfam" id="PF23469">
    <property type="entry name" value="KH_12"/>
    <property type="match status" value="1"/>
</dbReference>
<feature type="domain" description="Trafficking protein particle complex subunit 13 middle" evidence="4">
    <location>
        <begin position="638"/>
        <end position="738"/>
    </location>
</feature>
<accession>A0AAD9MBB9</accession>
<reference evidence="5" key="1">
    <citation type="journal article" date="2023" name="Mol. Plant Microbe Interact.">
        <title>Elucidating the Obligate Nature and Biological Capacity of an Invasive Fungal Corn Pathogen.</title>
        <authorList>
            <person name="MacCready J.S."/>
            <person name="Roggenkamp E.M."/>
            <person name="Gdanetz K."/>
            <person name="Chilvers M.I."/>
        </authorList>
    </citation>
    <scope>NUCLEOTIDE SEQUENCE</scope>
    <source>
        <strain evidence="5">PM02</strain>
    </source>
</reference>
<evidence type="ECO:0000259" key="4">
    <source>
        <dbReference type="Pfam" id="PF23647"/>
    </source>
</evidence>
<evidence type="ECO:0000256" key="1">
    <source>
        <dbReference type="SAM" id="MobiDB-lite"/>
    </source>
</evidence>
<proteinExistence type="predicted"/>
<dbReference type="Proteomes" id="UP001217918">
    <property type="component" value="Unassembled WGS sequence"/>
</dbReference>
<dbReference type="Gene3D" id="3.30.1370.10">
    <property type="entry name" value="K Homology domain, type 1"/>
    <property type="match status" value="2"/>
</dbReference>
<protein>
    <recommendedName>
        <fullName evidence="7">K Homology domain-containing protein</fullName>
    </recommendedName>
</protein>
<feature type="compositionally biased region" description="Basic and acidic residues" evidence="1">
    <location>
        <begin position="275"/>
        <end position="286"/>
    </location>
</feature>
<dbReference type="Pfam" id="PF23647">
    <property type="entry name" value="TRAPPC13_M"/>
    <property type="match status" value="1"/>
</dbReference>
<dbReference type="AlphaFoldDB" id="A0AAD9MBB9"/>
<dbReference type="InterPro" id="IPR056149">
    <property type="entry name" value="PRP5/DDX46/KHDC4_KH"/>
</dbReference>
<feature type="compositionally biased region" description="Basic and acidic residues" evidence="1">
    <location>
        <begin position="293"/>
        <end position="303"/>
    </location>
</feature>
<dbReference type="Pfam" id="PF06159">
    <property type="entry name" value="TRAPPC13_N"/>
    <property type="match status" value="1"/>
</dbReference>
<dbReference type="SUPFAM" id="SSF54791">
    <property type="entry name" value="Eukaryotic type KH-domain (KH-domain type I)"/>
    <property type="match status" value="2"/>
</dbReference>
<keyword evidence="6" id="KW-1185">Reference proteome</keyword>
<dbReference type="PANTHER" id="PTHR13134">
    <property type="entry name" value="TRAFFICKING PROTEIN PARTICLE COMPLEX SUBUNIT 13"/>
    <property type="match status" value="1"/>
</dbReference>
<dbReference type="InterPro" id="IPR055427">
    <property type="entry name" value="TRAPPC13_N"/>
</dbReference>
<dbReference type="GO" id="GO:0003723">
    <property type="term" value="F:RNA binding"/>
    <property type="evidence" value="ECO:0007669"/>
    <property type="project" value="InterPro"/>
</dbReference>
<evidence type="ECO:0000313" key="6">
    <source>
        <dbReference type="Proteomes" id="UP001217918"/>
    </source>
</evidence>
<comment type="caution">
    <text evidence="5">The sequence shown here is derived from an EMBL/GenBank/DDBJ whole genome shotgun (WGS) entry which is preliminary data.</text>
</comment>
<evidence type="ECO:0008006" key="7">
    <source>
        <dbReference type="Google" id="ProtNLM"/>
    </source>
</evidence>
<dbReference type="InterPro" id="IPR036612">
    <property type="entry name" value="KH_dom_type_1_sf"/>
</dbReference>
<sequence>MCHGKFSLFRGILDRLTSKLQISAKELTQIEKYQYRGTWRSSTIQSWLVEQKWTQVNGVSVQARMLGFVTALHRMQDPLPSILRRLPLLPLRRSMPSSKHERAYSMWMCPRQHQRRNKMIKDETGADITTRGSYYPVKSMATPANPPLYLHVTSTTKEGLEKAVAKIEELMQQELPQLVDERRFRRREQEPVERDEYGRRKWPEEKIPITLETLPGFNLRAQVVGHGGYIEASTGRESDEVMFLHVTGPELSMVEKAKALCGDLLANVKEQYEEFKSRPPRNHDRAGGFGDRGFGDRTGHLPPERIPPLQSTLRSLRIRSTMVPALTLIPTLMLPMEGIKPTCSTINNGSQHRPVNKVPQAHLAPARLRHLHRRLARPRLHHLLHLRPRHPRLLRRRRDLATWWLQNSGKSRERSEHDPFRCFQNVMQLVGVNEAKWSVSKVLRLSRPSLVMQYPVQSFGLSQATRPVPIPASLAYTSQAVGTNPEPFVLSPIINLPPSFGSAYVGETFSCTLCANHDGLEPSTAAAKSIRDVRIEAEMKTPHAAGVVKLGLQAAAAAGEETLKGVDLDAGQTLQKIVEFDLKEEGSHVLAVTVSYYEVTDISGRTRTFRKLYQFICKPSLIVRTKPSLVPSTGRRTMQWVLEAQLENCGDDAIQLDRVALDVDPGFVCRDCNWEAGGTRKPVLHPGEVEQVSFEVARFSRDVAVLPRDQDGKIPLGVLGVGWHSELGNRGFLSTGKLGLKILPT</sequence>
<evidence type="ECO:0000259" key="3">
    <source>
        <dbReference type="Pfam" id="PF23469"/>
    </source>
</evidence>
<evidence type="ECO:0000259" key="2">
    <source>
        <dbReference type="Pfam" id="PF06159"/>
    </source>
</evidence>
<gene>
    <name evidence="5" type="ORF">P8C59_005311</name>
</gene>
<dbReference type="InterPro" id="IPR055429">
    <property type="entry name" value="TRAPPC13_M"/>
</dbReference>
<dbReference type="GO" id="GO:1990072">
    <property type="term" value="C:TRAPPIII protein complex"/>
    <property type="evidence" value="ECO:0007669"/>
    <property type="project" value="TreeGrafter"/>
</dbReference>
<dbReference type="PANTHER" id="PTHR13134:SF3">
    <property type="entry name" value="TRAFFICKING PROTEIN PARTICLE COMPLEX SUBUNIT 13"/>
    <property type="match status" value="1"/>
</dbReference>
<dbReference type="EMBL" id="JAQQPM010000004">
    <property type="protein sequence ID" value="KAK2070844.1"/>
    <property type="molecule type" value="Genomic_DNA"/>
</dbReference>
<dbReference type="InterPro" id="IPR010378">
    <property type="entry name" value="TRAPPC13"/>
</dbReference>
<feature type="region of interest" description="Disordered" evidence="1">
    <location>
        <begin position="275"/>
        <end position="308"/>
    </location>
</feature>
<feature type="domain" description="ATP-dependent RNA helicase PRP5/DDX46/KHDC4 KH" evidence="3">
    <location>
        <begin position="117"/>
        <end position="176"/>
    </location>
</feature>
<name>A0AAD9MBB9_9PEZI</name>
<organism evidence="5 6">
    <name type="scientific">Phyllachora maydis</name>
    <dbReference type="NCBI Taxonomy" id="1825666"/>
    <lineage>
        <taxon>Eukaryota</taxon>
        <taxon>Fungi</taxon>
        <taxon>Dikarya</taxon>
        <taxon>Ascomycota</taxon>
        <taxon>Pezizomycotina</taxon>
        <taxon>Sordariomycetes</taxon>
        <taxon>Sordariomycetidae</taxon>
        <taxon>Phyllachorales</taxon>
        <taxon>Phyllachoraceae</taxon>
        <taxon>Phyllachora</taxon>
    </lineage>
</organism>